<name>V6TF39_GIAIN</name>
<proteinExistence type="predicted"/>
<evidence type="ECO:0000313" key="2">
    <source>
        <dbReference type="Proteomes" id="UP000018320"/>
    </source>
</evidence>
<dbReference type="VEuPathDB" id="GiardiaDB:GL50581_337"/>
<dbReference type="Proteomes" id="UP000018320">
    <property type="component" value="Unassembled WGS sequence"/>
</dbReference>
<accession>V6TF39</accession>
<comment type="caution">
    <text evidence="1">The sequence shown here is derived from an EMBL/GenBank/DDBJ whole genome shotgun (WGS) entry which is preliminary data.</text>
</comment>
<dbReference type="VEuPathDB" id="GiardiaDB:QR46_4304"/>
<reference evidence="1 2" key="2">
    <citation type="journal article" date="2013" name="Genome Biol. Evol.">
        <title>Genome sequencing of Giardia lamblia genotypes A2 and B isolates (DH and GS) and comparative analysis with the genomes of genotypes A1 and E (WB and Pig).</title>
        <authorList>
            <person name="Adam R.D."/>
            <person name="Dahlstrom E.W."/>
            <person name="Martens C.A."/>
            <person name="Bruno D.P."/>
            <person name="Barbian K.D."/>
            <person name="Ricklefs S.M."/>
            <person name="Hernandez M.M."/>
            <person name="Narla N.P."/>
            <person name="Patel R.B."/>
            <person name="Porcella S.F."/>
            <person name="Nash T.E."/>
        </authorList>
    </citation>
    <scope>NUCLEOTIDE SEQUENCE [LARGE SCALE GENOMIC DNA]</scope>
    <source>
        <strain evidence="1 2">DH</strain>
    </source>
</reference>
<sequence length="235" mass="26425">MLNPVHAPVISLKSYIFEKQRFKNRDIQIYKHLCAPPPALPVLGGLALSEQDPLLPRHYVYSGKFLRDGQKSSLAVTSLLSQSINKETKIRHENAVRLSLGTSAIRQLPAVHHQPKDLSLPALNTKTSRRFTQTRSVSPERSLQEGIYLSPEASESITTSMAHSCDANAMCEDSQYFLATTMRQRQRHRQWSMSGTEDCDSEALIQSIRCPLPVLKDTARASKSKNSKQNLPRLF</sequence>
<reference evidence="2" key="1">
    <citation type="submission" date="2012-02" db="EMBL/GenBank/DDBJ databases">
        <title>Genome sequencing of Giardia lamblia Genotypes A2 and B isolates (DH and GS) and comparative analysis with the genomes of Genotypes A1 and E (WB and Pig).</title>
        <authorList>
            <person name="Adam R."/>
            <person name="Dahlstrom E."/>
            <person name="Martens C."/>
            <person name="Bruno D."/>
            <person name="Barbian K."/>
            <person name="Porcella S.F."/>
            <person name="Nash T."/>
        </authorList>
    </citation>
    <scope>NUCLEOTIDE SEQUENCE</scope>
    <source>
        <strain evidence="2">DH</strain>
    </source>
</reference>
<dbReference type="EMBL" id="AHGT01000035">
    <property type="protein sequence ID" value="ESU37017.1"/>
    <property type="molecule type" value="Genomic_DNA"/>
</dbReference>
<organism evidence="1 2">
    <name type="scientific">Giardia intestinalis</name>
    <name type="common">Giardia lamblia</name>
    <dbReference type="NCBI Taxonomy" id="5741"/>
    <lineage>
        <taxon>Eukaryota</taxon>
        <taxon>Metamonada</taxon>
        <taxon>Diplomonadida</taxon>
        <taxon>Hexamitidae</taxon>
        <taxon>Giardiinae</taxon>
        <taxon>Giardia</taxon>
    </lineage>
</organism>
<dbReference type="VEuPathDB" id="GiardiaDB:DHA2_152840"/>
<evidence type="ECO:0000313" key="1">
    <source>
        <dbReference type="EMBL" id="ESU37017.1"/>
    </source>
</evidence>
<protein>
    <submittedName>
        <fullName evidence="1">Uncharacterized protein</fullName>
    </submittedName>
</protein>
<dbReference type="AlphaFoldDB" id="V6TF39"/>
<gene>
    <name evidence="1" type="ORF">DHA2_152840</name>
</gene>